<keyword evidence="2" id="KW-1185">Reference proteome</keyword>
<organism evidence="1 2">
    <name type="scientific">Geodermatophilus pulveris</name>
    <dbReference type="NCBI Taxonomy" id="1564159"/>
    <lineage>
        <taxon>Bacteria</taxon>
        <taxon>Bacillati</taxon>
        <taxon>Actinomycetota</taxon>
        <taxon>Actinomycetes</taxon>
        <taxon>Geodermatophilales</taxon>
        <taxon>Geodermatophilaceae</taxon>
        <taxon>Geodermatophilus</taxon>
    </lineage>
</organism>
<accession>A0A239AMD6</accession>
<evidence type="ECO:0000313" key="1">
    <source>
        <dbReference type="EMBL" id="SNR96093.1"/>
    </source>
</evidence>
<dbReference type="AlphaFoldDB" id="A0A239AMD6"/>
<reference evidence="2" key="1">
    <citation type="submission" date="2017-06" db="EMBL/GenBank/DDBJ databases">
        <authorList>
            <person name="Varghese N."/>
            <person name="Submissions S."/>
        </authorList>
    </citation>
    <scope>NUCLEOTIDE SEQUENCE [LARGE SCALE GENOMIC DNA]</scope>
    <source>
        <strain evidence="2">DSM 46839</strain>
    </source>
</reference>
<protein>
    <submittedName>
        <fullName evidence="1">Uncharacterized protein</fullName>
    </submittedName>
</protein>
<dbReference type="EMBL" id="FZOO01000001">
    <property type="protein sequence ID" value="SNR96093.1"/>
    <property type="molecule type" value="Genomic_DNA"/>
</dbReference>
<name>A0A239AMD6_9ACTN</name>
<gene>
    <name evidence="1" type="ORF">SAMN06893096_10173</name>
</gene>
<sequence>MRRARHHLVVVSRFGDELVRTVQDVDPATVIHRDDRSDGLVATGHQERTMPGRGVARWGDDVIVVGSRSRVTPKRSSTAAMIFPE</sequence>
<dbReference type="Proteomes" id="UP000198373">
    <property type="component" value="Unassembled WGS sequence"/>
</dbReference>
<evidence type="ECO:0000313" key="2">
    <source>
        <dbReference type="Proteomes" id="UP000198373"/>
    </source>
</evidence>
<proteinExistence type="predicted"/>